<accession>A0A6J6SI54</accession>
<name>A0A6J6SI54_9ZZZZ</name>
<reference evidence="1" key="1">
    <citation type="submission" date="2020-05" db="EMBL/GenBank/DDBJ databases">
        <authorList>
            <person name="Chiriac C."/>
            <person name="Salcher M."/>
            <person name="Ghai R."/>
            <person name="Kavagutti S V."/>
        </authorList>
    </citation>
    <scope>NUCLEOTIDE SEQUENCE</scope>
</reference>
<evidence type="ECO:0000313" key="1">
    <source>
        <dbReference type="EMBL" id="CAB4734540.1"/>
    </source>
</evidence>
<dbReference type="AlphaFoldDB" id="A0A6J6SI54"/>
<organism evidence="1">
    <name type="scientific">freshwater metagenome</name>
    <dbReference type="NCBI Taxonomy" id="449393"/>
    <lineage>
        <taxon>unclassified sequences</taxon>
        <taxon>metagenomes</taxon>
        <taxon>ecological metagenomes</taxon>
    </lineage>
</organism>
<sequence length="41" mass="4509">MIRPDREMSRVSTSTPACAAYAWMIGRKEYVASSGASSVWV</sequence>
<dbReference type="EMBL" id="CAEZXR010000459">
    <property type="protein sequence ID" value="CAB4734540.1"/>
    <property type="molecule type" value="Genomic_DNA"/>
</dbReference>
<gene>
    <name evidence="1" type="ORF">UFOPK2579_02797</name>
</gene>
<protein>
    <submittedName>
        <fullName evidence="1">Unannotated protein</fullName>
    </submittedName>
</protein>
<proteinExistence type="predicted"/>